<proteinExistence type="predicted"/>
<evidence type="ECO:0000313" key="2">
    <source>
        <dbReference type="Proteomes" id="UP000768646"/>
    </source>
</evidence>
<accession>A0ACB7CET2</accession>
<evidence type="ECO:0000313" key="1">
    <source>
        <dbReference type="EMBL" id="KAG4305587.1"/>
    </source>
</evidence>
<keyword evidence="2" id="KW-1185">Reference proteome</keyword>
<organism evidence="1 2">
    <name type="scientific">Pneumocystis oryctolagi</name>
    <dbReference type="NCBI Taxonomy" id="42067"/>
    <lineage>
        <taxon>Eukaryota</taxon>
        <taxon>Fungi</taxon>
        <taxon>Dikarya</taxon>
        <taxon>Ascomycota</taxon>
        <taxon>Taphrinomycotina</taxon>
        <taxon>Pneumocystomycetes</taxon>
        <taxon>Pneumocystaceae</taxon>
        <taxon>Pneumocystis</taxon>
    </lineage>
</organism>
<gene>
    <name evidence="1" type="ORF">PORY_001143</name>
</gene>
<dbReference type="Proteomes" id="UP000768646">
    <property type="component" value="Unassembled WGS sequence"/>
</dbReference>
<protein>
    <submittedName>
        <fullName evidence="1">Uncharacterized protein</fullName>
    </submittedName>
</protein>
<dbReference type="EMBL" id="JABTEG010000003">
    <property type="protein sequence ID" value="KAG4305587.1"/>
    <property type="molecule type" value="Genomic_DNA"/>
</dbReference>
<sequence length="258" mass="29161">MAQHPPTKACIFDMDGLLINSERIYTDVTNELLARYNKPPLPIDIKMQMMGVPGFEATKILLKWSGIDISAEELYSEAGRLQKTKFPGVKEMPGTRKLIDYLIERNIPIALATSSSINNFHLKTAHLSHIFSHFEGKIVRGDDPRIPKGRGKPAPDIYLVSLDIINKERESKNLEPLTPQECLVFGKYQFQRKTHIHNLSLEDSIAGVQAGKSAGMRVVWVPDPLVLEYSKEKKKDIISSIDEILFSLEDFDPKKYGL</sequence>
<reference evidence="1 2" key="1">
    <citation type="journal article" date="2021" name="Commun. Biol.">
        <title>Genomic insights into the host specific adaptation of the Pneumocystis genus.</title>
        <authorList>
            <person name="Cisse O.H."/>
            <person name="Ma L."/>
            <person name="Dekker J.P."/>
            <person name="Khil P.P."/>
            <person name="Youn J.-H."/>
            <person name="Brenchley J.M."/>
            <person name="Blair R."/>
            <person name="Pahar B."/>
            <person name="Chabe M."/>
            <person name="Van Rompay K.K.A."/>
            <person name="Keesler R."/>
            <person name="Sukura A."/>
            <person name="Hirsch V."/>
            <person name="Kutty G."/>
            <person name="Liu Y."/>
            <person name="Peng L."/>
            <person name="Chen J."/>
            <person name="Song J."/>
            <person name="Weissenbacher-Lang C."/>
            <person name="Xu J."/>
            <person name="Upham N.S."/>
            <person name="Stajich J.E."/>
            <person name="Cuomo C.A."/>
            <person name="Cushion M.T."/>
            <person name="Kovacs J.A."/>
        </authorList>
    </citation>
    <scope>NUCLEOTIDE SEQUENCE [LARGE SCALE GENOMIC DNA]</scope>
    <source>
        <strain evidence="1 2">RABM</strain>
    </source>
</reference>
<name>A0ACB7CET2_9ASCO</name>
<comment type="caution">
    <text evidence="1">The sequence shown here is derived from an EMBL/GenBank/DDBJ whole genome shotgun (WGS) entry which is preliminary data.</text>
</comment>